<dbReference type="Proteomes" id="UP001595872">
    <property type="component" value="Unassembled WGS sequence"/>
</dbReference>
<organism evidence="4 5">
    <name type="scientific">Actinomadura gamaensis</name>
    <dbReference type="NCBI Taxonomy" id="1763541"/>
    <lineage>
        <taxon>Bacteria</taxon>
        <taxon>Bacillati</taxon>
        <taxon>Actinomycetota</taxon>
        <taxon>Actinomycetes</taxon>
        <taxon>Streptosporangiales</taxon>
        <taxon>Thermomonosporaceae</taxon>
        <taxon>Actinomadura</taxon>
    </lineage>
</organism>
<keyword evidence="5" id="KW-1185">Reference proteome</keyword>
<dbReference type="InterPro" id="IPR020802">
    <property type="entry name" value="TesA-like"/>
</dbReference>
<dbReference type="InterPro" id="IPR001031">
    <property type="entry name" value="Thioesterase"/>
</dbReference>
<accession>A0ABV9TU29</accession>
<dbReference type="InterPro" id="IPR012223">
    <property type="entry name" value="TEII"/>
</dbReference>
<dbReference type="InterPro" id="IPR029058">
    <property type="entry name" value="AB_hydrolase_fold"/>
</dbReference>
<keyword evidence="2" id="KW-0378">Hydrolase</keyword>
<evidence type="ECO:0000313" key="5">
    <source>
        <dbReference type="Proteomes" id="UP001595872"/>
    </source>
</evidence>
<sequence>MTETIATGRDPENDTWIRRFHRVPEAGLRLVCFPHAGGSASFYFPVSNALRRSASLAGRVEVLAVQYPGRQDRRNDPPITDLGELADRVTEALGPYADRPLAFFGHSMGATIAFETARRLEAKGSGPVAVVASGRRAPSRHRAESVHRRDDAGVIAELRALSGTDASLLEDEELLRMFLPAVRADYTAIETYRGEPGATLACPITVFTGDADPHVTLDEAEAWRAHTTGAFELRVFEGGHFYLTSSPALTIERLGEVLAQHAP</sequence>
<evidence type="ECO:0000259" key="3">
    <source>
        <dbReference type="SMART" id="SM00824"/>
    </source>
</evidence>
<dbReference type="EMBL" id="JBHSIT010000002">
    <property type="protein sequence ID" value="MFC4907623.1"/>
    <property type="molecule type" value="Genomic_DNA"/>
</dbReference>
<comment type="similarity">
    <text evidence="1">Belongs to the thioesterase family.</text>
</comment>
<name>A0ABV9TU29_9ACTN</name>
<dbReference type="Gene3D" id="3.40.50.1820">
    <property type="entry name" value="alpha/beta hydrolase"/>
    <property type="match status" value="1"/>
</dbReference>
<evidence type="ECO:0000313" key="4">
    <source>
        <dbReference type="EMBL" id="MFC4907623.1"/>
    </source>
</evidence>
<feature type="domain" description="Thioesterase TesA-like" evidence="3">
    <location>
        <begin position="31"/>
        <end position="258"/>
    </location>
</feature>
<gene>
    <name evidence="4" type="ORF">ACFPCY_09850</name>
</gene>
<reference evidence="5" key="1">
    <citation type="journal article" date="2019" name="Int. J. Syst. Evol. Microbiol.">
        <title>The Global Catalogue of Microorganisms (GCM) 10K type strain sequencing project: providing services to taxonomists for standard genome sequencing and annotation.</title>
        <authorList>
            <consortium name="The Broad Institute Genomics Platform"/>
            <consortium name="The Broad Institute Genome Sequencing Center for Infectious Disease"/>
            <person name="Wu L."/>
            <person name="Ma J."/>
        </authorList>
    </citation>
    <scope>NUCLEOTIDE SEQUENCE [LARGE SCALE GENOMIC DNA]</scope>
    <source>
        <strain evidence="5">KLKA75</strain>
    </source>
</reference>
<dbReference type="SMART" id="SM00824">
    <property type="entry name" value="PKS_TE"/>
    <property type="match status" value="1"/>
</dbReference>
<evidence type="ECO:0000256" key="2">
    <source>
        <dbReference type="ARBA" id="ARBA00022801"/>
    </source>
</evidence>
<proteinExistence type="inferred from homology"/>
<dbReference type="RefSeq" id="WP_378253520.1">
    <property type="nucleotide sequence ID" value="NZ_JBHSIT010000002.1"/>
</dbReference>
<dbReference type="PANTHER" id="PTHR11487">
    <property type="entry name" value="THIOESTERASE"/>
    <property type="match status" value="1"/>
</dbReference>
<dbReference type="SUPFAM" id="SSF53474">
    <property type="entry name" value="alpha/beta-Hydrolases"/>
    <property type="match status" value="1"/>
</dbReference>
<comment type="caution">
    <text evidence="4">The sequence shown here is derived from an EMBL/GenBank/DDBJ whole genome shotgun (WGS) entry which is preliminary data.</text>
</comment>
<dbReference type="PANTHER" id="PTHR11487:SF0">
    <property type="entry name" value="S-ACYL FATTY ACID SYNTHASE THIOESTERASE, MEDIUM CHAIN"/>
    <property type="match status" value="1"/>
</dbReference>
<evidence type="ECO:0000256" key="1">
    <source>
        <dbReference type="ARBA" id="ARBA00007169"/>
    </source>
</evidence>
<protein>
    <submittedName>
        <fullName evidence="4">Thioesterase II family protein</fullName>
    </submittedName>
</protein>
<dbReference type="Pfam" id="PF00975">
    <property type="entry name" value="Thioesterase"/>
    <property type="match status" value="1"/>
</dbReference>